<accession>A0ABY7JWL8</accession>
<feature type="compositionally biased region" description="Low complexity" evidence="1">
    <location>
        <begin position="113"/>
        <end position="136"/>
    </location>
</feature>
<name>A0ABY7JWL8_9ACTN</name>
<feature type="compositionally biased region" description="Polar residues" evidence="1">
    <location>
        <begin position="137"/>
        <end position="149"/>
    </location>
</feature>
<gene>
    <name evidence="2" type="ORF">M6B22_20045</name>
</gene>
<evidence type="ECO:0000313" key="3">
    <source>
        <dbReference type="Proteomes" id="UP001164693"/>
    </source>
</evidence>
<evidence type="ECO:0000313" key="2">
    <source>
        <dbReference type="EMBL" id="WAX56794.1"/>
    </source>
</evidence>
<evidence type="ECO:0008006" key="4">
    <source>
        <dbReference type="Google" id="ProtNLM"/>
    </source>
</evidence>
<reference evidence="2" key="1">
    <citation type="submission" date="2022-05" db="EMBL/GenBank/DDBJ databases">
        <title>Jatrophihabitans sp. SB3-54 whole genome sequence.</title>
        <authorList>
            <person name="Suh M.K."/>
            <person name="Eom M.K."/>
            <person name="Kim J.S."/>
            <person name="Kim H.S."/>
            <person name="Do H.E."/>
            <person name="Shin Y.K."/>
            <person name="Lee J.-S."/>
        </authorList>
    </citation>
    <scope>NUCLEOTIDE SEQUENCE</scope>
    <source>
        <strain evidence="2">SB3-54</strain>
    </source>
</reference>
<feature type="region of interest" description="Disordered" evidence="1">
    <location>
        <begin position="113"/>
        <end position="182"/>
    </location>
</feature>
<organism evidence="2 3">
    <name type="scientific">Jatrophihabitans cynanchi</name>
    <dbReference type="NCBI Taxonomy" id="2944128"/>
    <lineage>
        <taxon>Bacteria</taxon>
        <taxon>Bacillati</taxon>
        <taxon>Actinomycetota</taxon>
        <taxon>Actinomycetes</taxon>
        <taxon>Jatrophihabitantales</taxon>
        <taxon>Jatrophihabitantaceae</taxon>
        <taxon>Jatrophihabitans</taxon>
    </lineage>
</organism>
<feature type="compositionally biased region" description="Low complexity" evidence="1">
    <location>
        <begin position="150"/>
        <end position="182"/>
    </location>
</feature>
<evidence type="ECO:0000256" key="1">
    <source>
        <dbReference type="SAM" id="MobiDB-lite"/>
    </source>
</evidence>
<dbReference type="RefSeq" id="WP_269443329.1">
    <property type="nucleotide sequence ID" value="NZ_CP097463.1"/>
</dbReference>
<proteinExistence type="predicted"/>
<sequence length="182" mass="18201">MSRPVPKHAPRVPFALLVLGLLVGGLVLLLMLNTASAANELRRHDLAAQDASVAAQVEQLHNEVAASAAPGNLARIAGQLGMVPAGNPAFLQIEPDGRVRVLGSAAPVTAAPVAPTKTATKTAARTGTKTAAKTPGHNATSTGIKSTGIKSTGTAATKSTKTGTAPSTPTPQPTTTLPGGTR</sequence>
<dbReference type="EMBL" id="CP097463">
    <property type="protein sequence ID" value="WAX56794.1"/>
    <property type="molecule type" value="Genomic_DNA"/>
</dbReference>
<dbReference type="Proteomes" id="UP001164693">
    <property type="component" value="Chromosome"/>
</dbReference>
<keyword evidence="3" id="KW-1185">Reference proteome</keyword>
<protein>
    <recommendedName>
        <fullName evidence="4">Cell division protein FtsL</fullName>
    </recommendedName>
</protein>